<organism evidence="2">
    <name type="scientific">marine metagenome</name>
    <dbReference type="NCBI Taxonomy" id="408172"/>
    <lineage>
        <taxon>unclassified sequences</taxon>
        <taxon>metagenomes</taxon>
        <taxon>ecological metagenomes</taxon>
    </lineage>
</organism>
<dbReference type="InterPro" id="IPR050179">
    <property type="entry name" value="Trans_hexapeptide_repeat"/>
</dbReference>
<dbReference type="InterPro" id="IPR041561">
    <property type="entry name" value="PglD_N"/>
</dbReference>
<dbReference type="PANTHER" id="PTHR43300">
    <property type="entry name" value="ACETYLTRANSFERASE"/>
    <property type="match status" value="1"/>
</dbReference>
<accession>A0A382SNC3</accession>
<proteinExistence type="predicted"/>
<name>A0A382SNC3_9ZZZZ</name>
<feature type="domain" description="PglD N-terminal" evidence="1">
    <location>
        <begin position="6"/>
        <end position="87"/>
    </location>
</feature>
<reference evidence="2" key="1">
    <citation type="submission" date="2018-05" db="EMBL/GenBank/DDBJ databases">
        <authorList>
            <person name="Lanie J.A."/>
            <person name="Ng W.-L."/>
            <person name="Kazmierczak K.M."/>
            <person name="Andrzejewski T.M."/>
            <person name="Davidsen T.M."/>
            <person name="Wayne K.J."/>
            <person name="Tettelin H."/>
            <person name="Glass J.I."/>
            <person name="Rusch D."/>
            <person name="Podicherti R."/>
            <person name="Tsui H.-C.T."/>
            <person name="Winkler M.E."/>
        </authorList>
    </citation>
    <scope>NUCLEOTIDE SEQUENCE</scope>
</reference>
<dbReference type="InterPro" id="IPR011004">
    <property type="entry name" value="Trimer_LpxA-like_sf"/>
</dbReference>
<feature type="non-terminal residue" evidence="2">
    <location>
        <position position="170"/>
    </location>
</feature>
<dbReference type="EMBL" id="UINC01130117">
    <property type="protein sequence ID" value="SVD10985.1"/>
    <property type="molecule type" value="Genomic_DNA"/>
</dbReference>
<dbReference type="CDD" id="cd03360">
    <property type="entry name" value="LbH_AT_putative"/>
    <property type="match status" value="1"/>
</dbReference>
<dbReference type="Pfam" id="PF17836">
    <property type="entry name" value="PglD_N"/>
    <property type="match status" value="1"/>
</dbReference>
<dbReference type="SUPFAM" id="SSF51161">
    <property type="entry name" value="Trimeric LpxA-like enzymes"/>
    <property type="match status" value="1"/>
</dbReference>
<dbReference type="AlphaFoldDB" id="A0A382SNC3"/>
<dbReference type="Gene3D" id="3.40.50.20">
    <property type="match status" value="1"/>
</dbReference>
<sequence>MNIEKKIIIVGAGGFGREVVWTIQDCNEISRTYSIEGFLDDDESLTGKKIDGIPILGNLDWFKKNNSSDIFCVVAVSDCKTRQKIVNFLETINVKFATIIHPSVIYSKSVFIETGCIIQAGSILTVDIKIGNHVHINIDSTIGHDSILEDFVTVNPGVHINGKSFVGSGT</sequence>
<evidence type="ECO:0000313" key="2">
    <source>
        <dbReference type="EMBL" id="SVD10985.1"/>
    </source>
</evidence>
<gene>
    <name evidence="2" type="ORF">METZ01_LOCUS363839</name>
</gene>
<evidence type="ECO:0000259" key="1">
    <source>
        <dbReference type="Pfam" id="PF17836"/>
    </source>
</evidence>
<protein>
    <recommendedName>
        <fullName evidence="1">PglD N-terminal domain-containing protein</fullName>
    </recommendedName>
</protein>
<dbReference type="Gene3D" id="2.160.10.10">
    <property type="entry name" value="Hexapeptide repeat proteins"/>
    <property type="match status" value="1"/>
</dbReference>
<dbReference type="InterPro" id="IPR020019">
    <property type="entry name" value="AcTrfase_PglD-like"/>
</dbReference>
<dbReference type="PANTHER" id="PTHR43300:SF7">
    <property type="entry name" value="UDP-N-ACETYLBACILLOSAMINE N-ACETYLTRANSFERASE"/>
    <property type="match status" value="1"/>
</dbReference>